<evidence type="ECO:0000259" key="12">
    <source>
        <dbReference type="Pfam" id="PF07715"/>
    </source>
</evidence>
<keyword evidence="2 8" id="KW-0813">Transport</keyword>
<dbReference type="EMBL" id="JAVDVW010000002">
    <property type="protein sequence ID" value="MDR7100710.1"/>
    <property type="molecule type" value="Genomic_DNA"/>
</dbReference>
<comment type="caution">
    <text evidence="13">The sequence shown here is derived from an EMBL/GenBank/DDBJ whole genome shotgun (WGS) entry which is preliminary data.</text>
</comment>
<dbReference type="PANTHER" id="PTHR47234:SF2">
    <property type="entry name" value="TONB-DEPENDENT RECEPTOR"/>
    <property type="match status" value="1"/>
</dbReference>
<feature type="domain" description="TonB-dependent receptor-like beta-barrel" evidence="11">
    <location>
        <begin position="346"/>
        <end position="929"/>
    </location>
</feature>
<evidence type="ECO:0000313" key="13">
    <source>
        <dbReference type="EMBL" id="MDR7100710.1"/>
    </source>
</evidence>
<keyword evidence="4 8" id="KW-0812">Transmembrane</keyword>
<evidence type="ECO:0000256" key="7">
    <source>
        <dbReference type="ARBA" id="ARBA00023237"/>
    </source>
</evidence>
<dbReference type="InterPro" id="IPR036942">
    <property type="entry name" value="Beta-barrel_TonB_sf"/>
</dbReference>
<evidence type="ECO:0000256" key="8">
    <source>
        <dbReference type="PROSITE-ProRule" id="PRU01360"/>
    </source>
</evidence>
<feature type="domain" description="TonB-dependent receptor plug" evidence="12">
    <location>
        <begin position="57"/>
        <end position="170"/>
    </location>
</feature>
<evidence type="ECO:0000256" key="3">
    <source>
        <dbReference type="ARBA" id="ARBA00022452"/>
    </source>
</evidence>
<dbReference type="Pfam" id="PF00593">
    <property type="entry name" value="TonB_dep_Rec_b-barrel"/>
    <property type="match status" value="1"/>
</dbReference>
<evidence type="ECO:0000256" key="6">
    <source>
        <dbReference type="ARBA" id="ARBA00023136"/>
    </source>
</evidence>
<evidence type="ECO:0000313" key="14">
    <source>
        <dbReference type="Proteomes" id="UP001267878"/>
    </source>
</evidence>
<gene>
    <name evidence="13" type="ORF">J2X04_003091</name>
</gene>
<dbReference type="Proteomes" id="UP001267878">
    <property type="component" value="Unassembled WGS sequence"/>
</dbReference>
<evidence type="ECO:0000256" key="1">
    <source>
        <dbReference type="ARBA" id="ARBA00004571"/>
    </source>
</evidence>
<dbReference type="PANTHER" id="PTHR47234">
    <property type="match status" value="1"/>
</dbReference>
<evidence type="ECO:0000256" key="5">
    <source>
        <dbReference type="ARBA" id="ARBA00023077"/>
    </source>
</evidence>
<dbReference type="InterPro" id="IPR012910">
    <property type="entry name" value="Plug_dom"/>
</dbReference>
<organism evidence="13 14">
    <name type="scientific">Agrilutibacter niabensis</name>
    <dbReference type="NCBI Taxonomy" id="380628"/>
    <lineage>
        <taxon>Bacteria</taxon>
        <taxon>Pseudomonadati</taxon>
        <taxon>Pseudomonadota</taxon>
        <taxon>Gammaproteobacteria</taxon>
        <taxon>Lysobacterales</taxon>
        <taxon>Lysobacteraceae</taxon>
        <taxon>Agrilutibacter</taxon>
    </lineage>
</organism>
<evidence type="ECO:0000256" key="9">
    <source>
        <dbReference type="RuleBase" id="RU003357"/>
    </source>
</evidence>
<evidence type="ECO:0000256" key="4">
    <source>
        <dbReference type="ARBA" id="ARBA00022692"/>
    </source>
</evidence>
<evidence type="ECO:0000256" key="10">
    <source>
        <dbReference type="SAM" id="SignalP"/>
    </source>
</evidence>
<dbReference type="InterPro" id="IPR000531">
    <property type="entry name" value="Beta-barrel_TonB"/>
</dbReference>
<comment type="subcellular location">
    <subcellularLocation>
        <location evidence="1 8">Cell outer membrane</location>
        <topology evidence="1 8">Multi-pass membrane protein</topology>
    </subcellularLocation>
</comment>
<keyword evidence="7 8" id="KW-0998">Cell outer membrane</keyword>
<keyword evidence="14" id="KW-1185">Reference proteome</keyword>
<dbReference type="RefSeq" id="WP_310055813.1">
    <property type="nucleotide sequence ID" value="NZ_JAVDVW010000002.1"/>
</dbReference>
<reference evidence="13 14" key="1">
    <citation type="submission" date="2023-07" db="EMBL/GenBank/DDBJ databases">
        <title>Sorghum-associated microbial communities from plants grown in Nebraska, USA.</title>
        <authorList>
            <person name="Schachtman D."/>
        </authorList>
    </citation>
    <scope>NUCLEOTIDE SEQUENCE [LARGE SCALE GENOMIC DNA]</scope>
    <source>
        <strain evidence="13 14">BE187</strain>
    </source>
</reference>
<evidence type="ECO:0000259" key="11">
    <source>
        <dbReference type="Pfam" id="PF00593"/>
    </source>
</evidence>
<evidence type="ECO:0000256" key="2">
    <source>
        <dbReference type="ARBA" id="ARBA00022448"/>
    </source>
</evidence>
<keyword evidence="10" id="KW-0732">Signal</keyword>
<proteinExistence type="inferred from homology"/>
<protein>
    <submittedName>
        <fullName evidence="13">Iron complex outermembrane receptor protein</fullName>
    </submittedName>
</protein>
<comment type="similarity">
    <text evidence="8 9">Belongs to the TonB-dependent receptor family.</text>
</comment>
<dbReference type="SUPFAM" id="SSF56935">
    <property type="entry name" value="Porins"/>
    <property type="match status" value="1"/>
</dbReference>
<dbReference type="InterPro" id="IPR037066">
    <property type="entry name" value="Plug_dom_sf"/>
</dbReference>
<keyword evidence="6 8" id="KW-0472">Membrane</keyword>
<dbReference type="Gene3D" id="2.170.130.10">
    <property type="entry name" value="TonB-dependent receptor, plug domain"/>
    <property type="match status" value="1"/>
</dbReference>
<dbReference type="InterPro" id="IPR039426">
    <property type="entry name" value="TonB-dep_rcpt-like"/>
</dbReference>
<keyword evidence="5 9" id="KW-0798">TonB box</keyword>
<name>A0ABU1VTL5_9GAMM</name>
<dbReference type="Gene3D" id="2.40.170.20">
    <property type="entry name" value="TonB-dependent receptor, beta-barrel domain"/>
    <property type="match status" value="1"/>
</dbReference>
<keyword evidence="3 8" id="KW-1134">Transmembrane beta strand</keyword>
<accession>A0ABU1VTL5</accession>
<feature type="chain" id="PRO_5046274238" evidence="10">
    <location>
        <begin position="29"/>
        <end position="965"/>
    </location>
</feature>
<dbReference type="PROSITE" id="PS52016">
    <property type="entry name" value="TONB_DEPENDENT_REC_3"/>
    <property type="match status" value="1"/>
</dbReference>
<keyword evidence="13" id="KW-0675">Receptor</keyword>
<feature type="signal peptide" evidence="10">
    <location>
        <begin position="1"/>
        <end position="28"/>
    </location>
</feature>
<sequence>MTHRHTAMQRGLLPVSIALALAPAFAGAQEAPAAPAEQATTLDRIEVTGSRIRQSDLETAQPVIQITREQIQQQGFTSVADILQNLTSAGSPAISRAQALASGEDVGGYYIDIRNLGAERTLVLVNGHRLGISTSGLQDLSQIPVSAIERIEVLKDGGSSLYGSDAIAGVVNVITRSNFDGIEANAYLGQYSQGDGQKQSYDFTIGNQGERSSLTVSFEYTKEDPVMAKDRPFSSYGNVGENYADDYPFSGWSPVSQNGSALLPCGPGGTRVFCTLTPGTDPRNIANYKPIVASQFANSNEQMFVQTGIERHSVFVNGSVDITDNIRFKTDLQYNKRTTDQQIAGYPYQITATNGFPLLSANSYFNPTPGTAVNFRRRLWEVPRTTESNLETFRVAAGFEGSFQIGEKYWDWDVSANLNRNDNVKSGVGDASLLAAAKALGPSWFNPATGRVECGTAAAPIKYGTNAATQCVPWNPMAPFGDTQAGSLSGNPDLVAFLFPQYTDTGRTNSKTYSANLSGSPFTLPAGDLGLAVGIEHRSEDGRFVPDAFRQAGTSTGLPATTTSGAYSLDEIYGELEIPVLADMPFAKELSFNVATRYSDYSNFGDTLNSKFSLRWRPMDGLLVRGTYAEGFRAPSINDLFGGLSASFESYTDPCGVGANNSVNGNAACNAAGVPLGYVQLGQGLVPCTGYPCQTPDQFTSGSNPTLTPETATTKTAGLVWSPKWVEGLDIELDWYNYELTNAIIQDSPDTILRDCYVLGNAERCNGINNITRAADGHVTGMFFGLANLGALETEGWDLNVSYKLPETSFGKFAINWDNSYTSKYDTLTQDEDGNDIMVGQVGTGGVFRLRSNFGVNWTKGIWGANWTARYYSGLYESCVPNRPCNDPDRIANGVDDAINRLGSNTFHDVQVYAKLPWEATVAVGANNVGDHLGPTMFTQPSSNFPYYGGFDIGRTIYVKYQQRF</sequence>
<dbReference type="Pfam" id="PF07715">
    <property type="entry name" value="Plug"/>
    <property type="match status" value="1"/>
</dbReference>